<gene>
    <name evidence="2" type="ORF">L873DRAFT_1123977</name>
</gene>
<reference evidence="2 3" key="1">
    <citation type="journal article" date="2018" name="Nat. Ecol. Evol.">
        <title>Pezizomycetes genomes reveal the molecular basis of ectomycorrhizal truffle lifestyle.</title>
        <authorList>
            <person name="Murat C."/>
            <person name="Payen T."/>
            <person name="Noel B."/>
            <person name="Kuo A."/>
            <person name="Morin E."/>
            <person name="Chen J."/>
            <person name="Kohler A."/>
            <person name="Krizsan K."/>
            <person name="Balestrini R."/>
            <person name="Da Silva C."/>
            <person name="Montanini B."/>
            <person name="Hainaut M."/>
            <person name="Levati E."/>
            <person name="Barry K.W."/>
            <person name="Belfiori B."/>
            <person name="Cichocki N."/>
            <person name="Clum A."/>
            <person name="Dockter R.B."/>
            <person name="Fauchery L."/>
            <person name="Guy J."/>
            <person name="Iotti M."/>
            <person name="Le Tacon F."/>
            <person name="Lindquist E.A."/>
            <person name="Lipzen A."/>
            <person name="Malagnac F."/>
            <person name="Mello A."/>
            <person name="Molinier V."/>
            <person name="Miyauchi S."/>
            <person name="Poulain J."/>
            <person name="Riccioni C."/>
            <person name="Rubini A."/>
            <person name="Sitrit Y."/>
            <person name="Splivallo R."/>
            <person name="Traeger S."/>
            <person name="Wang M."/>
            <person name="Zifcakova L."/>
            <person name="Wipf D."/>
            <person name="Zambonelli A."/>
            <person name="Paolocci F."/>
            <person name="Nowrousian M."/>
            <person name="Ottonello S."/>
            <person name="Baldrian P."/>
            <person name="Spatafora J.W."/>
            <person name="Henrissat B."/>
            <person name="Nagy L.G."/>
            <person name="Aury J.M."/>
            <person name="Wincker P."/>
            <person name="Grigoriev I.V."/>
            <person name="Bonfante P."/>
            <person name="Martin F.M."/>
        </authorList>
    </citation>
    <scope>NUCLEOTIDE SEQUENCE [LARGE SCALE GENOMIC DNA]</scope>
    <source>
        <strain evidence="2 3">120613-1</strain>
    </source>
</reference>
<keyword evidence="3" id="KW-1185">Reference proteome</keyword>
<protein>
    <submittedName>
        <fullName evidence="2">Uncharacterized protein</fullName>
    </submittedName>
</protein>
<dbReference type="Proteomes" id="UP000276215">
    <property type="component" value="Unassembled WGS sequence"/>
</dbReference>
<dbReference type="EMBL" id="ML120404">
    <property type="protein sequence ID" value="RPA97490.1"/>
    <property type="molecule type" value="Genomic_DNA"/>
</dbReference>
<name>A0A3N4JM40_9PEZI</name>
<feature type="compositionally biased region" description="Low complexity" evidence="1">
    <location>
        <begin position="103"/>
        <end position="116"/>
    </location>
</feature>
<proteinExistence type="predicted"/>
<evidence type="ECO:0000256" key="1">
    <source>
        <dbReference type="SAM" id="MobiDB-lite"/>
    </source>
</evidence>
<dbReference type="AlphaFoldDB" id="A0A3N4JM40"/>
<feature type="region of interest" description="Disordered" evidence="1">
    <location>
        <begin position="75"/>
        <end position="124"/>
    </location>
</feature>
<evidence type="ECO:0000313" key="2">
    <source>
        <dbReference type="EMBL" id="RPA97490.1"/>
    </source>
</evidence>
<evidence type="ECO:0000313" key="3">
    <source>
        <dbReference type="Proteomes" id="UP000276215"/>
    </source>
</evidence>
<feature type="region of interest" description="Disordered" evidence="1">
    <location>
        <begin position="1"/>
        <end position="63"/>
    </location>
</feature>
<feature type="compositionally biased region" description="Polar residues" evidence="1">
    <location>
        <begin position="1"/>
        <end position="10"/>
    </location>
</feature>
<feature type="compositionally biased region" description="Polar residues" evidence="1">
    <location>
        <begin position="91"/>
        <end position="102"/>
    </location>
</feature>
<feature type="compositionally biased region" description="Polar residues" evidence="1">
    <location>
        <begin position="20"/>
        <end position="58"/>
    </location>
</feature>
<accession>A0A3N4JM40</accession>
<organism evidence="2 3">
    <name type="scientific">Choiromyces venosus 120613-1</name>
    <dbReference type="NCBI Taxonomy" id="1336337"/>
    <lineage>
        <taxon>Eukaryota</taxon>
        <taxon>Fungi</taxon>
        <taxon>Dikarya</taxon>
        <taxon>Ascomycota</taxon>
        <taxon>Pezizomycotina</taxon>
        <taxon>Pezizomycetes</taxon>
        <taxon>Pezizales</taxon>
        <taxon>Tuberaceae</taxon>
        <taxon>Choiromyces</taxon>
    </lineage>
</organism>
<sequence>MSFTNSQTEKINPPPGHLPQATTETKSPLVNTPSQKKPSPKSTNKTEPTYDQSSSSGAPQYLADTPVHRLKFLTSRHSNPIFMKKEMQPPDLTSYNELSYTSQPQNNPPHHTTPNQLEQQPSIF</sequence>